<dbReference type="AlphaFoldDB" id="A0A151QRK1"/>
<evidence type="ECO:0000313" key="1">
    <source>
        <dbReference type="EMBL" id="KYP32943.1"/>
    </source>
</evidence>
<evidence type="ECO:0008006" key="3">
    <source>
        <dbReference type="Google" id="ProtNLM"/>
    </source>
</evidence>
<protein>
    <recommendedName>
        <fullName evidence="3">RNase H type-1 domain-containing protein</fullName>
    </recommendedName>
</protein>
<sequence>MFVKLNTDDNSHNNMGKVNFGGILWNSASQWLIGFMEACGINYSLAVELHVIYNGLKIVW</sequence>
<proteinExistence type="predicted"/>
<reference evidence="1" key="1">
    <citation type="journal article" date="2012" name="Nat. Biotechnol.">
        <title>Draft genome sequence of pigeonpea (Cajanus cajan), an orphan legume crop of resource-poor farmers.</title>
        <authorList>
            <person name="Varshney R.K."/>
            <person name="Chen W."/>
            <person name="Li Y."/>
            <person name="Bharti A.K."/>
            <person name="Saxena R.K."/>
            <person name="Schlueter J.A."/>
            <person name="Donoghue M.T."/>
            <person name="Azam S."/>
            <person name="Fan G."/>
            <person name="Whaley A.M."/>
            <person name="Farmer A.D."/>
            <person name="Sheridan J."/>
            <person name="Iwata A."/>
            <person name="Tuteja R."/>
            <person name="Penmetsa R.V."/>
            <person name="Wu W."/>
            <person name="Upadhyaya H.D."/>
            <person name="Yang S.P."/>
            <person name="Shah T."/>
            <person name="Saxena K.B."/>
            <person name="Michael T."/>
            <person name="McCombie W.R."/>
            <person name="Yang B."/>
            <person name="Zhang G."/>
            <person name="Yang H."/>
            <person name="Wang J."/>
            <person name="Spillane C."/>
            <person name="Cook D.R."/>
            <person name="May G.D."/>
            <person name="Xu X."/>
            <person name="Jackson S.A."/>
        </authorList>
    </citation>
    <scope>NUCLEOTIDE SEQUENCE [LARGE SCALE GENOMIC DNA]</scope>
</reference>
<accession>A0A151QRK1</accession>
<name>A0A151QRK1_CAJCA</name>
<gene>
    <name evidence="1" type="ORF">KK1_046263</name>
</gene>
<organism evidence="1 2">
    <name type="scientific">Cajanus cajan</name>
    <name type="common">Pigeon pea</name>
    <name type="synonym">Cajanus indicus</name>
    <dbReference type="NCBI Taxonomy" id="3821"/>
    <lineage>
        <taxon>Eukaryota</taxon>
        <taxon>Viridiplantae</taxon>
        <taxon>Streptophyta</taxon>
        <taxon>Embryophyta</taxon>
        <taxon>Tracheophyta</taxon>
        <taxon>Spermatophyta</taxon>
        <taxon>Magnoliopsida</taxon>
        <taxon>eudicotyledons</taxon>
        <taxon>Gunneridae</taxon>
        <taxon>Pentapetalae</taxon>
        <taxon>rosids</taxon>
        <taxon>fabids</taxon>
        <taxon>Fabales</taxon>
        <taxon>Fabaceae</taxon>
        <taxon>Papilionoideae</taxon>
        <taxon>50 kb inversion clade</taxon>
        <taxon>NPAAA clade</taxon>
        <taxon>indigoferoid/millettioid clade</taxon>
        <taxon>Phaseoleae</taxon>
        <taxon>Cajanus</taxon>
    </lineage>
</organism>
<dbReference type="Gramene" id="C.cajan_43213.t">
    <property type="protein sequence ID" value="C.cajan_43213.t.cds1"/>
    <property type="gene ID" value="C.cajan_43213"/>
</dbReference>
<evidence type="ECO:0000313" key="2">
    <source>
        <dbReference type="Proteomes" id="UP000075243"/>
    </source>
</evidence>
<keyword evidence="2" id="KW-1185">Reference proteome</keyword>
<dbReference type="Proteomes" id="UP000075243">
    <property type="component" value="Unassembled WGS sequence"/>
</dbReference>
<dbReference type="EMBL" id="KQ485054">
    <property type="protein sequence ID" value="KYP32943.1"/>
    <property type="molecule type" value="Genomic_DNA"/>
</dbReference>